<dbReference type="RefSeq" id="WP_100350508.1">
    <property type="nucleotide sequence ID" value="NZ_PGTZ01000009.1"/>
</dbReference>
<sequence>MSAARPAGMRVAGTGLVVAIAVALAGCTGSGPNGGGAGGGGATTSAPAASARPVTSDEADRLAVARFDVWDQQWTDVDLRVPVQGDVLHLTGRADMRDHEAFAHVTSREGDALLQWTLTGKAVVPATGDSLLPTPAPTSGWQAAAMVADDPLDAALVLTLNLASDRPENPVLLQQNGARWVGTGTVDGTEVDLFTAPAGGAATDGPTGGTADARDNPLVRYAVDAKGYLRQVTADTGASEPLVVTLTPSDDSTPIDLVPALKN</sequence>
<dbReference type="EMBL" id="PGTZ01000009">
    <property type="protein sequence ID" value="PJI91126.1"/>
    <property type="molecule type" value="Genomic_DNA"/>
</dbReference>
<evidence type="ECO:0000313" key="3">
    <source>
        <dbReference type="Proteomes" id="UP000231586"/>
    </source>
</evidence>
<organism evidence="2 3">
    <name type="scientific">Luteimicrobium subarcticum</name>
    <dbReference type="NCBI Taxonomy" id="620910"/>
    <lineage>
        <taxon>Bacteria</taxon>
        <taxon>Bacillati</taxon>
        <taxon>Actinomycetota</taxon>
        <taxon>Actinomycetes</taxon>
        <taxon>Micrococcales</taxon>
        <taxon>Luteimicrobium</taxon>
    </lineage>
</organism>
<feature type="region of interest" description="Disordered" evidence="1">
    <location>
        <begin position="35"/>
        <end position="54"/>
    </location>
</feature>
<proteinExistence type="predicted"/>
<dbReference type="PROSITE" id="PS51257">
    <property type="entry name" value="PROKAR_LIPOPROTEIN"/>
    <property type="match status" value="1"/>
</dbReference>
<reference evidence="2 3" key="1">
    <citation type="submission" date="2017-11" db="EMBL/GenBank/DDBJ databases">
        <title>Genomic Encyclopedia of Archaeal and Bacterial Type Strains, Phase II (KMG-II): From Individual Species to Whole Genera.</title>
        <authorList>
            <person name="Goeker M."/>
        </authorList>
    </citation>
    <scope>NUCLEOTIDE SEQUENCE [LARGE SCALE GENOMIC DNA]</scope>
    <source>
        <strain evidence="2 3">DSM 22413</strain>
    </source>
</reference>
<evidence type="ECO:0000313" key="2">
    <source>
        <dbReference type="EMBL" id="PJI91126.1"/>
    </source>
</evidence>
<feature type="compositionally biased region" description="Low complexity" evidence="1">
    <location>
        <begin position="43"/>
        <end position="53"/>
    </location>
</feature>
<protein>
    <recommendedName>
        <fullName evidence="4">Lipoprotein</fullName>
    </recommendedName>
</protein>
<keyword evidence="3" id="KW-1185">Reference proteome</keyword>
<comment type="caution">
    <text evidence="2">The sequence shown here is derived from an EMBL/GenBank/DDBJ whole genome shotgun (WGS) entry which is preliminary data.</text>
</comment>
<name>A0A2M8WJQ6_9MICO</name>
<dbReference type="Proteomes" id="UP000231586">
    <property type="component" value="Unassembled WGS sequence"/>
</dbReference>
<evidence type="ECO:0000256" key="1">
    <source>
        <dbReference type="SAM" id="MobiDB-lite"/>
    </source>
</evidence>
<evidence type="ECO:0008006" key="4">
    <source>
        <dbReference type="Google" id="ProtNLM"/>
    </source>
</evidence>
<accession>A0A2M8WJQ6</accession>
<dbReference type="AlphaFoldDB" id="A0A2M8WJQ6"/>
<gene>
    <name evidence="2" type="ORF">CLV34_2393</name>
</gene>
<dbReference type="OrthoDB" id="3673753at2"/>